<protein>
    <submittedName>
        <fullName evidence="1">Uncharacterized protein</fullName>
    </submittedName>
</protein>
<dbReference type="EMBL" id="JAWDGP010008010">
    <property type="protein sequence ID" value="KAK3697439.1"/>
    <property type="molecule type" value="Genomic_DNA"/>
</dbReference>
<evidence type="ECO:0000313" key="2">
    <source>
        <dbReference type="Proteomes" id="UP001283361"/>
    </source>
</evidence>
<evidence type="ECO:0000313" key="1">
    <source>
        <dbReference type="EMBL" id="KAK3697439.1"/>
    </source>
</evidence>
<sequence length="140" mass="16477">MCAWVCGGARLEERLSVPLLVAGKLLRNIFVYHQVERVGLWLGVESRWMRLSKLREGKRRRMSAWQTAYVKQNSNSTGISMINEEQVGDFSTQGRRVTTGYRGDTAEIKRKMSIRLWLDKEHFRESNLHRIKYVCFLYHV</sequence>
<reference evidence="1" key="1">
    <citation type="journal article" date="2023" name="G3 (Bethesda)">
        <title>A reference genome for the long-term kleptoplast-retaining sea slug Elysia crispata morphotype clarki.</title>
        <authorList>
            <person name="Eastman K.E."/>
            <person name="Pendleton A.L."/>
            <person name="Shaikh M.A."/>
            <person name="Suttiyut T."/>
            <person name="Ogas R."/>
            <person name="Tomko P."/>
            <person name="Gavelis G."/>
            <person name="Widhalm J.R."/>
            <person name="Wisecaver J.H."/>
        </authorList>
    </citation>
    <scope>NUCLEOTIDE SEQUENCE</scope>
    <source>
        <strain evidence="1">ECLA1</strain>
    </source>
</reference>
<dbReference type="AlphaFoldDB" id="A0AAE1CIY9"/>
<keyword evidence="2" id="KW-1185">Reference proteome</keyword>
<organism evidence="1 2">
    <name type="scientific">Elysia crispata</name>
    <name type="common">lettuce slug</name>
    <dbReference type="NCBI Taxonomy" id="231223"/>
    <lineage>
        <taxon>Eukaryota</taxon>
        <taxon>Metazoa</taxon>
        <taxon>Spiralia</taxon>
        <taxon>Lophotrochozoa</taxon>
        <taxon>Mollusca</taxon>
        <taxon>Gastropoda</taxon>
        <taxon>Heterobranchia</taxon>
        <taxon>Euthyneura</taxon>
        <taxon>Panpulmonata</taxon>
        <taxon>Sacoglossa</taxon>
        <taxon>Placobranchoidea</taxon>
        <taxon>Plakobranchidae</taxon>
        <taxon>Elysia</taxon>
    </lineage>
</organism>
<gene>
    <name evidence="1" type="ORF">RRG08_031203</name>
</gene>
<comment type="caution">
    <text evidence="1">The sequence shown here is derived from an EMBL/GenBank/DDBJ whole genome shotgun (WGS) entry which is preliminary data.</text>
</comment>
<proteinExistence type="predicted"/>
<dbReference type="Proteomes" id="UP001283361">
    <property type="component" value="Unassembled WGS sequence"/>
</dbReference>
<accession>A0AAE1CIY9</accession>
<name>A0AAE1CIY9_9GAST</name>